<gene>
    <name evidence="2" type="ORF">ING2E5A_0850</name>
</gene>
<dbReference type="SUPFAM" id="SSF75138">
    <property type="entry name" value="HprK N-terminal domain-like"/>
    <property type="match status" value="1"/>
</dbReference>
<dbReference type="RefSeq" id="WP_083373178.1">
    <property type="nucleotide sequence ID" value="NZ_DUQN01000031.1"/>
</dbReference>
<dbReference type="EMBL" id="LT608328">
    <property type="protein sequence ID" value="SCM56378.1"/>
    <property type="molecule type" value="Genomic_DNA"/>
</dbReference>
<keyword evidence="3" id="KW-1185">Reference proteome</keyword>
<organism evidence="2 3">
    <name type="scientific">Petrimonas mucosa</name>
    <dbReference type="NCBI Taxonomy" id="1642646"/>
    <lineage>
        <taxon>Bacteria</taxon>
        <taxon>Pseudomonadati</taxon>
        <taxon>Bacteroidota</taxon>
        <taxon>Bacteroidia</taxon>
        <taxon>Bacteroidales</taxon>
        <taxon>Dysgonomonadaceae</taxon>
        <taxon>Petrimonas</taxon>
    </lineage>
</organism>
<evidence type="ECO:0000256" key="1">
    <source>
        <dbReference type="ARBA" id="ARBA00011643"/>
    </source>
</evidence>
<dbReference type="Gene3D" id="3.40.1390.20">
    <property type="entry name" value="HprK N-terminal domain-like"/>
    <property type="match status" value="1"/>
</dbReference>
<comment type="subunit">
    <text evidence="1">Homohexamer.</text>
</comment>
<protein>
    <recommendedName>
        <fullName evidence="4">Serine kinase</fullName>
    </recommendedName>
</protein>
<reference evidence="2 3" key="1">
    <citation type="submission" date="2016-08" db="EMBL/GenBank/DDBJ databases">
        <authorList>
            <person name="Seilhamer J.J."/>
        </authorList>
    </citation>
    <scope>NUCLEOTIDE SEQUENCE [LARGE SCALE GENOMIC DNA]</scope>
    <source>
        <strain evidence="2">ING2-E5A</strain>
    </source>
</reference>
<dbReference type="KEGG" id="pmuc:ING2E5A_0850"/>
<evidence type="ECO:0000313" key="3">
    <source>
        <dbReference type="Proteomes" id="UP000178485"/>
    </source>
</evidence>
<dbReference type="AlphaFoldDB" id="A0A1G4G562"/>
<dbReference type="Proteomes" id="UP000178485">
    <property type="component" value="Chromosome i"/>
</dbReference>
<dbReference type="InterPro" id="IPR028979">
    <property type="entry name" value="Ser_kin/Pase_Hpr-like_N_sf"/>
</dbReference>
<dbReference type="STRING" id="1642646.ING2E5A_0850"/>
<accession>A0A1G4G562</accession>
<name>A0A1G4G562_9BACT</name>
<sequence>MVKPTLEKLTEELGFVCLSGRSWLERIPRSAYVSDLLSDVMGKASDGMVWVTSQVHRNIVAVASLKELSAIIIVNERPVTNELLEQAEREEVVLLASNLPAYETVGKLYNYLENRE</sequence>
<proteinExistence type="predicted"/>
<evidence type="ECO:0000313" key="2">
    <source>
        <dbReference type="EMBL" id="SCM56378.1"/>
    </source>
</evidence>
<evidence type="ECO:0008006" key="4">
    <source>
        <dbReference type="Google" id="ProtNLM"/>
    </source>
</evidence>